<dbReference type="PATRIC" id="fig|1629.5.peg.214"/>
<dbReference type="InterPro" id="IPR050300">
    <property type="entry name" value="GDXG_lipolytic_enzyme"/>
</dbReference>
<dbReference type="InterPro" id="IPR013094">
    <property type="entry name" value="AB_hydrolase_3"/>
</dbReference>
<feature type="domain" description="Alpha/beta hydrolase fold-3" evidence="2">
    <location>
        <begin position="74"/>
        <end position="265"/>
    </location>
</feature>
<keyword evidence="1" id="KW-0378">Hydrolase</keyword>
<dbReference type="OrthoDB" id="9815425at2"/>
<keyword evidence="4" id="KW-1185">Reference proteome</keyword>
<gene>
    <name evidence="3" type="ORF">IV50_GL000212</name>
</gene>
<dbReference type="PANTHER" id="PTHR48081">
    <property type="entry name" value="AB HYDROLASE SUPERFAMILY PROTEIN C4A8.06C"/>
    <property type="match status" value="1"/>
</dbReference>
<dbReference type="AlphaFoldDB" id="A0A0R2H2A2"/>
<reference evidence="3 4" key="1">
    <citation type="journal article" date="2015" name="Genome Announc.">
        <title>Expanding the biotechnology potential of lactobacilli through comparative genomics of 213 strains and associated genera.</title>
        <authorList>
            <person name="Sun Z."/>
            <person name="Harris H.M."/>
            <person name="McCann A."/>
            <person name="Guo C."/>
            <person name="Argimon S."/>
            <person name="Zhang W."/>
            <person name="Yang X."/>
            <person name="Jeffery I.B."/>
            <person name="Cooney J.C."/>
            <person name="Kagawa T.F."/>
            <person name="Liu W."/>
            <person name="Song Y."/>
            <person name="Salvetti E."/>
            <person name="Wrobel A."/>
            <person name="Rasinkangas P."/>
            <person name="Parkhill J."/>
            <person name="Rea M.C."/>
            <person name="O'Sullivan O."/>
            <person name="Ritari J."/>
            <person name="Douillard F.P."/>
            <person name="Paul Ross R."/>
            <person name="Yang R."/>
            <person name="Briner A.E."/>
            <person name="Felis G.E."/>
            <person name="de Vos W.M."/>
            <person name="Barrangou R."/>
            <person name="Klaenhammer T.R."/>
            <person name="Caufield P.W."/>
            <person name="Cui Y."/>
            <person name="Zhang H."/>
            <person name="O'Toole P.W."/>
        </authorList>
    </citation>
    <scope>NUCLEOTIDE SEQUENCE [LARGE SCALE GENOMIC DNA]</scope>
    <source>
        <strain evidence="3 4">DSM 20410</strain>
    </source>
</reference>
<dbReference type="EMBL" id="JQBM01000001">
    <property type="protein sequence ID" value="KRN46946.1"/>
    <property type="molecule type" value="Genomic_DNA"/>
</dbReference>
<comment type="caution">
    <text evidence="3">The sequence shown here is derived from an EMBL/GenBank/DDBJ whole genome shotgun (WGS) entry which is preliminary data.</text>
</comment>
<dbReference type="GO" id="GO:0016787">
    <property type="term" value="F:hydrolase activity"/>
    <property type="evidence" value="ECO:0007669"/>
    <property type="project" value="UniProtKB-KW"/>
</dbReference>
<sequence>MMVLSETAASINQKLAEMNYRQQLMDTFAKMQQLPADERPQSLKFPDKVKQTTVELEACSIRRLTLTDTTKGELLMLHGGAFILPASTAFNQVALTFMKMGYAVTIPDYPLAPAGLVNVRQWILKVYQDWMNQSQAERHYLWGDSAGANIVLRLLLDIRENSLKIPDASALVSLCPDTTFNVSKTAAQQDLVLDPKRMRCMQNDVGYQQFDFMQQTDFSHIGRLRLDSGGNECVVDSVKTIAQKCELADGNAVDCIIHPCLVHDYPMWQSMPEAKATLKEIDKFFQM</sequence>
<dbReference type="Proteomes" id="UP000051992">
    <property type="component" value="Unassembled WGS sequence"/>
</dbReference>
<proteinExistence type="predicted"/>
<dbReference type="SUPFAM" id="SSF53474">
    <property type="entry name" value="alpha/beta-Hydrolases"/>
    <property type="match status" value="1"/>
</dbReference>
<evidence type="ECO:0000313" key="4">
    <source>
        <dbReference type="Proteomes" id="UP000051992"/>
    </source>
</evidence>
<organism evidence="3 4">
    <name type="scientific">Weissella viridescens</name>
    <name type="common">Lactobacillus viridescens</name>
    <dbReference type="NCBI Taxonomy" id="1629"/>
    <lineage>
        <taxon>Bacteria</taxon>
        <taxon>Bacillati</taxon>
        <taxon>Bacillota</taxon>
        <taxon>Bacilli</taxon>
        <taxon>Lactobacillales</taxon>
        <taxon>Lactobacillaceae</taxon>
        <taxon>Weissella</taxon>
    </lineage>
</organism>
<dbReference type="Gene3D" id="3.40.50.1820">
    <property type="entry name" value="alpha/beta hydrolase"/>
    <property type="match status" value="1"/>
</dbReference>
<name>A0A0R2H2A2_WEIVI</name>
<protein>
    <recommendedName>
        <fullName evidence="2">Alpha/beta hydrolase fold-3 domain-containing protein</fullName>
    </recommendedName>
</protein>
<accession>A0A0R2H2A2</accession>
<dbReference type="Pfam" id="PF07859">
    <property type="entry name" value="Abhydrolase_3"/>
    <property type="match status" value="1"/>
</dbReference>
<evidence type="ECO:0000259" key="2">
    <source>
        <dbReference type="Pfam" id="PF07859"/>
    </source>
</evidence>
<evidence type="ECO:0000256" key="1">
    <source>
        <dbReference type="ARBA" id="ARBA00022801"/>
    </source>
</evidence>
<dbReference type="InterPro" id="IPR029058">
    <property type="entry name" value="AB_hydrolase_fold"/>
</dbReference>
<evidence type="ECO:0000313" key="3">
    <source>
        <dbReference type="EMBL" id="KRN46946.1"/>
    </source>
</evidence>